<reference evidence="1" key="1">
    <citation type="submission" date="2006-10" db="EMBL/GenBank/DDBJ databases">
        <authorList>
            <person name="Amadeo P."/>
            <person name="Zhao Q."/>
            <person name="Wortman J."/>
            <person name="Fraser-Liggett C."/>
            <person name="Carlton J."/>
        </authorList>
    </citation>
    <scope>NUCLEOTIDE SEQUENCE</scope>
    <source>
        <strain evidence="1">G3</strain>
    </source>
</reference>
<organism evidence="1 2">
    <name type="scientific">Trichomonas vaginalis (strain ATCC PRA-98 / G3)</name>
    <dbReference type="NCBI Taxonomy" id="412133"/>
    <lineage>
        <taxon>Eukaryota</taxon>
        <taxon>Metamonada</taxon>
        <taxon>Parabasalia</taxon>
        <taxon>Trichomonadida</taxon>
        <taxon>Trichomonadidae</taxon>
        <taxon>Trichomonas</taxon>
    </lineage>
</organism>
<evidence type="ECO:0000313" key="2">
    <source>
        <dbReference type="Proteomes" id="UP000001542"/>
    </source>
</evidence>
<keyword evidence="2" id="KW-1185">Reference proteome</keyword>
<dbReference type="Proteomes" id="UP000001542">
    <property type="component" value="Unassembled WGS sequence"/>
</dbReference>
<dbReference type="EMBL" id="DS113310">
    <property type="protein sequence ID" value="EAY11961.1"/>
    <property type="molecule type" value="Genomic_DNA"/>
</dbReference>
<dbReference type="VEuPathDB" id="TrichDB:TVAGG3_0337390"/>
<dbReference type="KEGG" id="tva:4769920"/>
<dbReference type="InParanoid" id="A2E604"/>
<dbReference type="RefSeq" id="XP_001324184.1">
    <property type="nucleotide sequence ID" value="XM_001324149.1"/>
</dbReference>
<proteinExistence type="predicted"/>
<evidence type="ECO:0000313" key="1">
    <source>
        <dbReference type="EMBL" id="EAY11961.1"/>
    </source>
</evidence>
<gene>
    <name evidence="1" type="ORF">TVAG_399670</name>
</gene>
<name>A2E604_TRIV3</name>
<dbReference type="AlphaFoldDB" id="A2E604"/>
<accession>A2E604</accession>
<dbReference type="VEuPathDB" id="TrichDB:TVAG_399670"/>
<reference evidence="1" key="2">
    <citation type="journal article" date="2007" name="Science">
        <title>Draft genome sequence of the sexually transmitted pathogen Trichomonas vaginalis.</title>
        <authorList>
            <person name="Carlton J.M."/>
            <person name="Hirt R.P."/>
            <person name="Silva J.C."/>
            <person name="Delcher A.L."/>
            <person name="Schatz M."/>
            <person name="Zhao Q."/>
            <person name="Wortman J.R."/>
            <person name="Bidwell S.L."/>
            <person name="Alsmark U.C.M."/>
            <person name="Besteiro S."/>
            <person name="Sicheritz-Ponten T."/>
            <person name="Noel C.J."/>
            <person name="Dacks J.B."/>
            <person name="Foster P.G."/>
            <person name="Simillion C."/>
            <person name="Van de Peer Y."/>
            <person name="Miranda-Saavedra D."/>
            <person name="Barton G.J."/>
            <person name="Westrop G.D."/>
            <person name="Mueller S."/>
            <person name="Dessi D."/>
            <person name="Fiori P.L."/>
            <person name="Ren Q."/>
            <person name="Paulsen I."/>
            <person name="Zhang H."/>
            <person name="Bastida-Corcuera F.D."/>
            <person name="Simoes-Barbosa A."/>
            <person name="Brown M.T."/>
            <person name="Hayes R.D."/>
            <person name="Mukherjee M."/>
            <person name="Okumura C.Y."/>
            <person name="Schneider R."/>
            <person name="Smith A.J."/>
            <person name="Vanacova S."/>
            <person name="Villalvazo M."/>
            <person name="Haas B.J."/>
            <person name="Pertea M."/>
            <person name="Feldblyum T.V."/>
            <person name="Utterback T.R."/>
            <person name="Shu C.L."/>
            <person name="Osoegawa K."/>
            <person name="de Jong P.J."/>
            <person name="Hrdy I."/>
            <person name="Horvathova L."/>
            <person name="Zubacova Z."/>
            <person name="Dolezal P."/>
            <person name="Malik S.B."/>
            <person name="Logsdon J.M. Jr."/>
            <person name="Henze K."/>
            <person name="Gupta A."/>
            <person name="Wang C.C."/>
            <person name="Dunne R.L."/>
            <person name="Upcroft J.A."/>
            <person name="Upcroft P."/>
            <person name="White O."/>
            <person name="Salzberg S.L."/>
            <person name="Tang P."/>
            <person name="Chiu C.-H."/>
            <person name="Lee Y.-S."/>
            <person name="Embley T.M."/>
            <person name="Coombs G.H."/>
            <person name="Mottram J.C."/>
            <person name="Tachezy J."/>
            <person name="Fraser-Liggett C.M."/>
            <person name="Johnson P.J."/>
        </authorList>
    </citation>
    <scope>NUCLEOTIDE SEQUENCE [LARGE SCALE GENOMIC DNA]</scope>
    <source>
        <strain evidence="1">G3</strain>
    </source>
</reference>
<sequence length="70" mass="7841">MNPYYRMPPPLPNQPPLRVTTKDMGRTLGIPDAPENLQIIADNIPKDLTIEEASIVAEDILRSMANKPEE</sequence>
<protein>
    <submittedName>
        <fullName evidence="1">Uncharacterized protein</fullName>
    </submittedName>
</protein>